<proteinExistence type="predicted"/>
<name>A0A447JI04_SALET</name>
<feature type="transmembrane region" description="Helical" evidence="1">
    <location>
        <begin position="21"/>
        <end position="39"/>
    </location>
</feature>
<evidence type="ECO:0000256" key="1">
    <source>
        <dbReference type="SAM" id="Phobius"/>
    </source>
</evidence>
<dbReference type="AlphaFoldDB" id="A0A447JI04"/>
<dbReference type="Proteomes" id="UP000281393">
    <property type="component" value="Chromosome"/>
</dbReference>
<feature type="domain" description="Biopterin-dependent aromatic amino acid hydroxylase family profile" evidence="2">
    <location>
        <begin position="1"/>
        <end position="52"/>
    </location>
</feature>
<dbReference type="GO" id="GO:0016714">
    <property type="term" value="F:oxidoreductase activity, acting on paired donors, with incorporation or reduction of molecular oxygen, reduced pteridine as one donor, and incorporation of one atom of oxygen"/>
    <property type="evidence" value="ECO:0007669"/>
    <property type="project" value="InterPro"/>
</dbReference>
<dbReference type="InterPro" id="IPR019774">
    <property type="entry name" value="Aromatic-AA_hydroxylase_C"/>
</dbReference>
<accession>A0A447JI04</accession>
<keyword evidence="1" id="KW-0812">Transmembrane</keyword>
<gene>
    <name evidence="3" type="ORF">NCTC7102_03065</name>
</gene>
<reference evidence="3 4" key="1">
    <citation type="submission" date="2018-12" db="EMBL/GenBank/DDBJ databases">
        <authorList>
            <consortium name="Pathogen Informatics"/>
        </authorList>
    </citation>
    <scope>NUCLEOTIDE SEQUENCE [LARGE SCALE GENOMIC DNA]</scope>
    <source>
        <strain evidence="3 4">NCTC7102</strain>
    </source>
</reference>
<organism evidence="3 4">
    <name type="scientific">Salmonella enterica subsp. enterica serovar Daytona</name>
    <dbReference type="NCBI Taxonomy" id="1962639"/>
    <lineage>
        <taxon>Bacteria</taxon>
        <taxon>Pseudomonadati</taxon>
        <taxon>Pseudomonadota</taxon>
        <taxon>Gammaproteobacteria</taxon>
        <taxon>Enterobacterales</taxon>
        <taxon>Enterobacteriaceae</taxon>
        <taxon>Salmonella</taxon>
    </lineage>
</organism>
<keyword evidence="1" id="KW-1133">Transmembrane helix</keyword>
<evidence type="ECO:0000313" key="4">
    <source>
        <dbReference type="Proteomes" id="UP000281393"/>
    </source>
</evidence>
<evidence type="ECO:0000259" key="2">
    <source>
        <dbReference type="PROSITE" id="PS51410"/>
    </source>
</evidence>
<protein>
    <recommendedName>
        <fullName evidence="2">Biopterin-dependent aromatic amino acid hydroxylase family profile domain-containing protein</fullName>
    </recommendedName>
</protein>
<keyword evidence="1" id="KW-0472">Membrane</keyword>
<dbReference type="PROSITE" id="PS51410">
    <property type="entry name" value="BH4_AAA_HYDROXYL_2"/>
    <property type="match status" value="1"/>
</dbReference>
<sequence length="52" mass="5648">MANLSRLFSVKIGRQTTAAQYGVFGVGIILAPGAAFFGLKYSTYESAKNRKF</sequence>
<dbReference type="EMBL" id="LR133909">
    <property type="protein sequence ID" value="VDY42089.1"/>
    <property type="molecule type" value="Genomic_DNA"/>
</dbReference>
<evidence type="ECO:0000313" key="3">
    <source>
        <dbReference type="EMBL" id="VDY42089.1"/>
    </source>
</evidence>